<dbReference type="GO" id="GO:0006744">
    <property type="term" value="P:ubiquinone biosynthetic process"/>
    <property type="evidence" value="ECO:0007669"/>
    <property type="project" value="InterPro"/>
</dbReference>
<dbReference type="InterPro" id="IPR038989">
    <property type="entry name" value="UbiJ"/>
</dbReference>
<name>A0A1M5D149_9BURK</name>
<accession>A0A1M5D149</accession>
<evidence type="ECO:0000313" key="3">
    <source>
        <dbReference type="Proteomes" id="UP000184327"/>
    </source>
</evidence>
<dbReference type="PANTHER" id="PTHR38693">
    <property type="entry name" value="UBIQUINONE BIOSYNTHESIS PROTEIN UBIJ"/>
    <property type="match status" value="1"/>
</dbReference>
<sequence length="213" mass="23651">MTSPQSPLFFLRNLFSGLEKTLTPPPWLVHEVQHRVVLLVNHVLQQEPQAQERLATQRGKAVFISWRQFHMQVKITPAGLLDLDEDHATNHLLLEITETSPSALARDAIHGQKPPIRIAGDVQLASELNWVIDNVRWDLEDDLARLIGDVPAHKVSNVARRVAQELRGFAQNATGFIDGLRGQKNPTHDAGTASDFGHAPEHTGSSDDRKPSA</sequence>
<protein>
    <submittedName>
        <fullName evidence="2">Ubiquinone biosynthesis protein UbiJ</fullName>
    </submittedName>
</protein>
<feature type="compositionally biased region" description="Basic and acidic residues" evidence="1">
    <location>
        <begin position="198"/>
        <end position="213"/>
    </location>
</feature>
<evidence type="ECO:0000313" key="2">
    <source>
        <dbReference type="EMBL" id="SHF60728.1"/>
    </source>
</evidence>
<proteinExistence type="predicted"/>
<evidence type="ECO:0000256" key="1">
    <source>
        <dbReference type="SAM" id="MobiDB-lite"/>
    </source>
</evidence>
<gene>
    <name evidence="2" type="ORF">SAMN02745117_02287</name>
</gene>
<feature type="region of interest" description="Disordered" evidence="1">
    <location>
        <begin position="177"/>
        <end position="213"/>
    </location>
</feature>
<dbReference type="PANTHER" id="PTHR38693:SF1">
    <property type="entry name" value="UBIQUINONE BIOSYNTHESIS ACCESSORY FACTOR UBIJ"/>
    <property type="match status" value="1"/>
</dbReference>
<dbReference type="RefSeq" id="WP_073356808.1">
    <property type="nucleotide sequence ID" value="NZ_FQUZ01000030.1"/>
</dbReference>
<dbReference type="AlphaFoldDB" id="A0A1M5D149"/>
<dbReference type="STRING" id="1122156.SAMN02745117_02287"/>
<keyword evidence="2" id="KW-0830">Ubiquinone</keyword>
<keyword evidence="3" id="KW-1185">Reference proteome</keyword>
<dbReference type="Proteomes" id="UP000184327">
    <property type="component" value="Unassembled WGS sequence"/>
</dbReference>
<organism evidence="2 3">
    <name type="scientific">Lampropedia hyalina DSM 16112</name>
    <dbReference type="NCBI Taxonomy" id="1122156"/>
    <lineage>
        <taxon>Bacteria</taxon>
        <taxon>Pseudomonadati</taxon>
        <taxon>Pseudomonadota</taxon>
        <taxon>Betaproteobacteria</taxon>
        <taxon>Burkholderiales</taxon>
        <taxon>Comamonadaceae</taxon>
        <taxon>Lampropedia</taxon>
    </lineage>
</organism>
<dbReference type="EMBL" id="FQUZ01000030">
    <property type="protein sequence ID" value="SHF60728.1"/>
    <property type="molecule type" value="Genomic_DNA"/>
</dbReference>
<reference evidence="2 3" key="1">
    <citation type="submission" date="2016-11" db="EMBL/GenBank/DDBJ databases">
        <authorList>
            <person name="Jaros S."/>
            <person name="Januszkiewicz K."/>
            <person name="Wedrychowicz H."/>
        </authorList>
    </citation>
    <scope>NUCLEOTIDE SEQUENCE [LARGE SCALE GENOMIC DNA]</scope>
    <source>
        <strain evidence="2 3">DSM 16112</strain>
    </source>
</reference>